<protein>
    <submittedName>
        <fullName evidence="2">Uncharacterized protein</fullName>
    </submittedName>
</protein>
<feature type="region of interest" description="Disordered" evidence="1">
    <location>
        <begin position="152"/>
        <end position="243"/>
    </location>
</feature>
<feature type="compositionally biased region" description="Polar residues" evidence="1">
    <location>
        <begin position="1"/>
        <end position="12"/>
    </location>
</feature>
<proteinExistence type="predicted"/>
<dbReference type="Proteomes" id="UP001054857">
    <property type="component" value="Unassembled WGS sequence"/>
</dbReference>
<comment type="caution">
    <text evidence="2">The sequence shown here is derived from an EMBL/GenBank/DDBJ whole genome shotgun (WGS) entry which is preliminary data.</text>
</comment>
<keyword evidence="3" id="KW-1185">Reference proteome</keyword>
<feature type="region of interest" description="Disordered" evidence="1">
    <location>
        <begin position="1"/>
        <end position="42"/>
    </location>
</feature>
<evidence type="ECO:0000313" key="2">
    <source>
        <dbReference type="EMBL" id="GFR45599.1"/>
    </source>
</evidence>
<accession>A0AAD3DPD8</accession>
<sequence length="353" mass="37634">MDDSSSSSTLYPRQNPAGATSRRHPNGLPSRQPSGATPGLPFLNELASRYPVRQARDGGPEVALVSGQLYVSKRLCDAMGGLRTQQGRRQSLQTEASDISGRSGRSARSDYLNQPESPWLLLASSSSRGKLQQQFCPGGSFLLQRRAEKEERRLHKQRQEQEQLLLQQQQRQAGASADDSGGGHRNPDGGQPHQLQRGFAAWGSRPSSNLGDAASPAPISGVAHGSSTNARSPAVGGASGSGAHGVYNGLKTRLEGVERWLASHDGIPPTFEEDEEYARFGSAEESVEEVGLPYYQYGGIVRACGKAVSSGGAAAAMLAPQQQRGVTRVAFAQQQECKSDVGGGTIPARPRRY</sequence>
<feature type="compositionally biased region" description="Low complexity" evidence="1">
    <location>
        <begin position="162"/>
        <end position="179"/>
    </location>
</feature>
<feature type="region of interest" description="Disordered" evidence="1">
    <location>
        <begin position="82"/>
        <end position="112"/>
    </location>
</feature>
<feature type="compositionally biased region" description="Polar residues" evidence="1">
    <location>
        <begin position="83"/>
        <end position="97"/>
    </location>
</feature>
<reference evidence="2 3" key="1">
    <citation type="journal article" date="2021" name="Sci. Rep.">
        <title>Genome sequencing of the multicellular alga Astrephomene provides insights into convergent evolution of germ-soma differentiation.</title>
        <authorList>
            <person name="Yamashita S."/>
            <person name="Yamamoto K."/>
            <person name="Matsuzaki R."/>
            <person name="Suzuki S."/>
            <person name="Yamaguchi H."/>
            <person name="Hirooka S."/>
            <person name="Minakuchi Y."/>
            <person name="Miyagishima S."/>
            <person name="Kawachi M."/>
            <person name="Toyoda A."/>
            <person name="Nozaki H."/>
        </authorList>
    </citation>
    <scope>NUCLEOTIDE SEQUENCE [LARGE SCALE GENOMIC DNA]</scope>
    <source>
        <strain evidence="2 3">NIES-4017</strain>
    </source>
</reference>
<name>A0AAD3DPD8_9CHLO</name>
<gene>
    <name evidence="2" type="ORF">Agub_g6995</name>
</gene>
<feature type="compositionally biased region" description="Basic and acidic residues" evidence="1">
    <location>
        <begin position="152"/>
        <end position="161"/>
    </location>
</feature>
<dbReference type="AlphaFoldDB" id="A0AAD3DPD8"/>
<dbReference type="EMBL" id="BMAR01000010">
    <property type="protein sequence ID" value="GFR45599.1"/>
    <property type="molecule type" value="Genomic_DNA"/>
</dbReference>
<organism evidence="2 3">
    <name type="scientific">Astrephomene gubernaculifera</name>
    <dbReference type="NCBI Taxonomy" id="47775"/>
    <lineage>
        <taxon>Eukaryota</taxon>
        <taxon>Viridiplantae</taxon>
        <taxon>Chlorophyta</taxon>
        <taxon>core chlorophytes</taxon>
        <taxon>Chlorophyceae</taxon>
        <taxon>CS clade</taxon>
        <taxon>Chlamydomonadales</taxon>
        <taxon>Astrephomenaceae</taxon>
        <taxon>Astrephomene</taxon>
    </lineage>
</organism>
<evidence type="ECO:0000256" key="1">
    <source>
        <dbReference type="SAM" id="MobiDB-lite"/>
    </source>
</evidence>
<evidence type="ECO:0000313" key="3">
    <source>
        <dbReference type="Proteomes" id="UP001054857"/>
    </source>
</evidence>